<evidence type="ECO:0000259" key="2">
    <source>
        <dbReference type="PROSITE" id="PS50151"/>
    </source>
</evidence>
<accession>A0A1Q9DVJ0</accession>
<proteinExistence type="predicted"/>
<organism evidence="3 4">
    <name type="scientific">Symbiodinium microadriaticum</name>
    <name type="common">Dinoflagellate</name>
    <name type="synonym">Zooxanthella microadriatica</name>
    <dbReference type="NCBI Taxonomy" id="2951"/>
    <lineage>
        <taxon>Eukaryota</taxon>
        <taxon>Sar</taxon>
        <taxon>Alveolata</taxon>
        <taxon>Dinophyceae</taxon>
        <taxon>Suessiales</taxon>
        <taxon>Symbiodiniaceae</taxon>
        <taxon>Symbiodinium</taxon>
    </lineage>
</organism>
<dbReference type="EMBL" id="LSRX01000371">
    <property type="protein sequence ID" value="OLP99184.1"/>
    <property type="molecule type" value="Genomic_DNA"/>
</dbReference>
<name>A0A1Q9DVJ0_SYMMI</name>
<dbReference type="Proteomes" id="UP000186817">
    <property type="component" value="Unassembled WGS sequence"/>
</dbReference>
<comment type="caution">
    <text evidence="3">The sequence shown here is derived from an EMBL/GenBank/DDBJ whole genome shotgun (WGS) entry which is preliminary data.</text>
</comment>
<keyword evidence="4" id="KW-1185">Reference proteome</keyword>
<feature type="domain" description="UVR" evidence="2">
    <location>
        <begin position="64"/>
        <end position="99"/>
    </location>
</feature>
<evidence type="ECO:0000256" key="1">
    <source>
        <dbReference type="SAM" id="MobiDB-lite"/>
    </source>
</evidence>
<feature type="region of interest" description="Disordered" evidence="1">
    <location>
        <begin position="30"/>
        <end position="62"/>
    </location>
</feature>
<gene>
    <name evidence="3" type="ORF">AK812_SmicGene18295</name>
</gene>
<evidence type="ECO:0000313" key="4">
    <source>
        <dbReference type="Proteomes" id="UP000186817"/>
    </source>
</evidence>
<dbReference type="InterPro" id="IPR001943">
    <property type="entry name" value="UVR_dom"/>
</dbReference>
<protein>
    <recommendedName>
        <fullName evidence="2">UVR domain-containing protein</fullName>
    </recommendedName>
</protein>
<reference evidence="3 4" key="1">
    <citation type="submission" date="2016-02" db="EMBL/GenBank/DDBJ databases">
        <title>Genome analysis of coral dinoflagellate symbionts highlights evolutionary adaptations to a symbiotic lifestyle.</title>
        <authorList>
            <person name="Aranda M."/>
            <person name="Li Y."/>
            <person name="Liew Y.J."/>
            <person name="Baumgarten S."/>
            <person name="Simakov O."/>
            <person name="Wilson M."/>
            <person name="Piel J."/>
            <person name="Ashoor H."/>
            <person name="Bougouffa S."/>
            <person name="Bajic V.B."/>
            <person name="Ryu T."/>
            <person name="Ravasi T."/>
            <person name="Bayer T."/>
            <person name="Micklem G."/>
            <person name="Kim H."/>
            <person name="Bhak J."/>
            <person name="Lajeunesse T.C."/>
            <person name="Voolstra C.R."/>
        </authorList>
    </citation>
    <scope>NUCLEOTIDE SEQUENCE [LARGE SCALE GENOMIC DNA]</scope>
    <source>
        <strain evidence="3 4">CCMP2467</strain>
    </source>
</reference>
<sequence>MATTGSDVDDMVWQRPWGQIVLMPCDQLELRPNNTLPQAPDKEPAPAPAAAEETSEDDESTAYEAELKDLLEKKEAAKAEEDFDRAEQLKDQVQQLKEKELARLKEKKDEALKQEKYLEAKSIKARIAKLEL</sequence>
<dbReference type="PROSITE" id="PS50151">
    <property type="entry name" value="UVR"/>
    <property type="match status" value="1"/>
</dbReference>
<evidence type="ECO:0000313" key="3">
    <source>
        <dbReference type="EMBL" id="OLP99184.1"/>
    </source>
</evidence>
<dbReference type="AlphaFoldDB" id="A0A1Q9DVJ0"/>